<dbReference type="RefSeq" id="WP_340360454.1">
    <property type="nucleotide sequence ID" value="NZ_JBBKZU010000018.1"/>
</dbReference>
<evidence type="ECO:0000256" key="1">
    <source>
        <dbReference type="SAM" id="MobiDB-lite"/>
    </source>
</evidence>
<gene>
    <name evidence="3" type="ORF">WKW77_29525</name>
</gene>
<reference evidence="3 4" key="1">
    <citation type="submission" date="2024-03" db="EMBL/GenBank/DDBJ databases">
        <title>Novel species of the genus Variovorax.</title>
        <authorList>
            <person name="Liu Q."/>
            <person name="Xin Y.-H."/>
        </authorList>
    </citation>
    <scope>NUCLEOTIDE SEQUENCE [LARGE SCALE GENOMIC DNA]</scope>
    <source>
        <strain evidence="3 4">KACC 18899</strain>
    </source>
</reference>
<feature type="signal peptide" evidence="2">
    <location>
        <begin position="1"/>
        <end position="18"/>
    </location>
</feature>
<feature type="compositionally biased region" description="Polar residues" evidence="1">
    <location>
        <begin position="122"/>
        <end position="133"/>
    </location>
</feature>
<evidence type="ECO:0000313" key="4">
    <source>
        <dbReference type="Proteomes" id="UP001365846"/>
    </source>
</evidence>
<feature type="chain" id="PRO_5045176988" evidence="2">
    <location>
        <begin position="19"/>
        <end position="170"/>
    </location>
</feature>
<feature type="region of interest" description="Disordered" evidence="1">
    <location>
        <begin position="100"/>
        <end position="133"/>
    </location>
</feature>
<evidence type="ECO:0000313" key="3">
    <source>
        <dbReference type="EMBL" id="MEJ8815240.1"/>
    </source>
</evidence>
<proteinExistence type="predicted"/>
<name>A0ABU8VQD9_9BURK</name>
<keyword evidence="2" id="KW-0732">Signal</keyword>
<accession>A0ABU8VQD9</accession>
<keyword evidence="4" id="KW-1185">Reference proteome</keyword>
<sequence>MRLVALLGWFACAGTVLAEPFGTQQHVVPPTEQAARDGERVGILREELKKSEALLESLARRKAERLAASDAAGATEVEEQHARTVSDIAGLQRELVAVTRAQTSRATPAPSSASAKPAALPQTSSAAKPASTTPWWDVYGKVRRAEPVAPISLVPAPESAAHPVSARRLE</sequence>
<dbReference type="Proteomes" id="UP001365846">
    <property type="component" value="Unassembled WGS sequence"/>
</dbReference>
<organism evidence="3 4">
    <name type="scientific">Variovorax ureilyticus</name>
    <dbReference type="NCBI Taxonomy" id="1836198"/>
    <lineage>
        <taxon>Bacteria</taxon>
        <taxon>Pseudomonadati</taxon>
        <taxon>Pseudomonadota</taxon>
        <taxon>Betaproteobacteria</taxon>
        <taxon>Burkholderiales</taxon>
        <taxon>Comamonadaceae</taxon>
        <taxon>Variovorax</taxon>
    </lineage>
</organism>
<comment type="caution">
    <text evidence="3">The sequence shown here is derived from an EMBL/GenBank/DDBJ whole genome shotgun (WGS) entry which is preliminary data.</text>
</comment>
<feature type="compositionally biased region" description="Low complexity" evidence="1">
    <location>
        <begin position="101"/>
        <end position="121"/>
    </location>
</feature>
<protein>
    <submittedName>
        <fullName evidence="3">Uncharacterized protein</fullName>
    </submittedName>
</protein>
<dbReference type="EMBL" id="JBBKZU010000018">
    <property type="protein sequence ID" value="MEJ8815240.1"/>
    <property type="molecule type" value="Genomic_DNA"/>
</dbReference>
<evidence type="ECO:0000256" key="2">
    <source>
        <dbReference type="SAM" id="SignalP"/>
    </source>
</evidence>